<dbReference type="RefSeq" id="XP_041294740.1">
    <property type="nucleotide sequence ID" value="XM_041436682.1"/>
</dbReference>
<evidence type="ECO:0000256" key="2">
    <source>
        <dbReference type="ARBA" id="ARBA00022679"/>
    </source>
</evidence>
<name>A0A9P7F9V7_9AGAM</name>
<dbReference type="Gene3D" id="3.90.1410.10">
    <property type="entry name" value="set domain protein methyltransferase, domain 1"/>
    <property type="match status" value="1"/>
</dbReference>
<dbReference type="PANTHER" id="PTHR13271:SF47">
    <property type="entry name" value="ACTIN-HISTIDINE N-METHYLTRANSFERASE"/>
    <property type="match status" value="1"/>
</dbReference>
<evidence type="ECO:0000313" key="4">
    <source>
        <dbReference type="EMBL" id="KAG2111521.1"/>
    </source>
</evidence>
<organism evidence="4 5">
    <name type="scientific">Suillus discolor</name>
    <dbReference type="NCBI Taxonomy" id="1912936"/>
    <lineage>
        <taxon>Eukaryota</taxon>
        <taxon>Fungi</taxon>
        <taxon>Dikarya</taxon>
        <taxon>Basidiomycota</taxon>
        <taxon>Agaricomycotina</taxon>
        <taxon>Agaricomycetes</taxon>
        <taxon>Agaricomycetidae</taxon>
        <taxon>Boletales</taxon>
        <taxon>Suillineae</taxon>
        <taxon>Suillaceae</taxon>
        <taxon>Suillus</taxon>
    </lineage>
</organism>
<dbReference type="GeneID" id="64698941"/>
<proteinExistence type="predicted"/>
<comment type="caution">
    <text evidence="4">The sequence shown here is derived from an EMBL/GenBank/DDBJ whole genome shotgun (WGS) entry which is preliminary data.</text>
</comment>
<evidence type="ECO:0000256" key="3">
    <source>
        <dbReference type="ARBA" id="ARBA00022691"/>
    </source>
</evidence>
<evidence type="ECO:0000256" key="1">
    <source>
        <dbReference type="ARBA" id="ARBA00022603"/>
    </source>
</evidence>
<dbReference type="InterPro" id="IPR050600">
    <property type="entry name" value="SETD3_SETD6_MTase"/>
</dbReference>
<dbReference type="Proteomes" id="UP000823399">
    <property type="component" value="Unassembled WGS sequence"/>
</dbReference>
<dbReference type="GO" id="GO:0016279">
    <property type="term" value="F:protein-lysine N-methyltransferase activity"/>
    <property type="evidence" value="ECO:0007669"/>
    <property type="project" value="InterPro"/>
</dbReference>
<evidence type="ECO:0008006" key="6">
    <source>
        <dbReference type="Google" id="ProtNLM"/>
    </source>
</evidence>
<dbReference type="InterPro" id="IPR044429">
    <property type="entry name" value="SETD4_SET"/>
</dbReference>
<evidence type="ECO:0000313" key="5">
    <source>
        <dbReference type="Proteomes" id="UP000823399"/>
    </source>
</evidence>
<reference evidence="4" key="1">
    <citation type="journal article" date="2020" name="New Phytol.">
        <title>Comparative genomics reveals dynamic genome evolution in host specialist ectomycorrhizal fungi.</title>
        <authorList>
            <person name="Lofgren L.A."/>
            <person name="Nguyen N.H."/>
            <person name="Vilgalys R."/>
            <person name="Ruytinx J."/>
            <person name="Liao H.L."/>
            <person name="Branco S."/>
            <person name="Kuo A."/>
            <person name="LaButti K."/>
            <person name="Lipzen A."/>
            <person name="Andreopoulos W."/>
            <person name="Pangilinan J."/>
            <person name="Riley R."/>
            <person name="Hundley H."/>
            <person name="Na H."/>
            <person name="Barry K."/>
            <person name="Grigoriev I.V."/>
            <person name="Stajich J.E."/>
            <person name="Kennedy P.G."/>
        </authorList>
    </citation>
    <scope>NUCLEOTIDE SEQUENCE</scope>
    <source>
        <strain evidence="4">FC423</strain>
    </source>
</reference>
<sequence length="486" mass="54337">MVAHSGNNVNISMMASISNSQSSLNYRWPKLLAWLRTRGMKTGAGDLLIECKETPTAGNGLFARTLCTPSSLLFAVPPQALMNIGTLKSLHPTSGPTPLTATQMISLHLYINRPHGSEDSLDPHYGPYISTLPREFDSHPLTWIVRSKRGLESGGVPLLKHLPPSVHACLVKLHDRFCQDWDAIRAYLTANSYISSKYDAYSDDNDVSTSNYAWAWLNVNTRCIYYRLKASKEDPDNLTLCPILDFANHTPNRLHSMTPAPSEADIWDSAPVKQIGFRFLSPADASVQEGEEIFLAYGAHPNRTLFVEYGFVNESLGNVEITDGEVDVQDVVESLILDHKSGVFVKSVLEDEGYWGDWTLYCSAESAQPSWRLITALRLHCLFVSNNTIHHNAIQSWRDVIAGKREIISDGNELAWKESLITICDKIITKAQAGLDSLENDGAEEYGHSGSDRWLPWMCENIRTLWREELLIAAAVKERTLRGDDF</sequence>
<dbReference type="PANTHER" id="PTHR13271">
    <property type="entry name" value="UNCHARACTERIZED PUTATIVE METHYLTRANSFERASE"/>
    <property type="match status" value="1"/>
</dbReference>
<dbReference type="CDD" id="cd19177">
    <property type="entry name" value="SET_SETD4"/>
    <property type="match status" value="1"/>
</dbReference>
<dbReference type="EMBL" id="JABBWM010000017">
    <property type="protein sequence ID" value="KAG2111521.1"/>
    <property type="molecule type" value="Genomic_DNA"/>
</dbReference>
<dbReference type="AlphaFoldDB" id="A0A9P7F9V7"/>
<dbReference type="SUPFAM" id="SSF82199">
    <property type="entry name" value="SET domain"/>
    <property type="match status" value="1"/>
</dbReference>
<accession>A0A9P7F9V7</accession>
<dbReference type="OrthoDB" id="341421at2759"/>
<protein>
    <recommendedName>
        <fullName evidence="6">SET domain-containing protein</fullName>
    </recommendedName>
</protein>
<gene>
    <name evidence="4" type="ORF">F5147DRAFT_685565</name>
</gene>
<keyword evidence="2" id="KW-0808">Transferase</keyword>
<dbReference type="GO" id="GO:0032259">
    <property type="term" value="P:methylation"/>
    <property type="evidence" value="ECO:0007669"/>
    <property type="project" value="UniProtKB-KW"/>
</dbReference>
<keyword evidence="3" id="KW-0949">S-adenosyl-L-methionine</keyword>
<keyword evidence="5" id="KW-1185">Reference proteome</keyword>
<keyword evidence="1" id="KW-0489">Methyltransferase</keyword>
<dbReference type="InterPro" id="IPR046341">
    <property type="entry name" value="SET_dom_sf"/>
</dbReference>